<dbReference type="Proteomes" id="UP000025227">
    <property type="component" value="Unplaced"/>
</dbReference>
<organism evidence="1 2">
    <name type="scientific">Haemonchus contortus</name>
    <name type="common">Barber pole worm</name>
    <dbReference type="NCBI Taxonomy" id="6289"/>
    <lineage>
        <taxon>Eukaryota</taxon>
        <taxon>Metazoa</taxon>
        <taxon>Ecdysozoa</taxon>
        <taxon>Nematoda</taxon>
        <taxon>Chromadorea</taxon>
        <taxon>Rhabditida</taxon>
        <taxon>Rhabditina</taxon>
        <taxon>Rhabditomorpha</taxon>
        <taxon>Strongyloidea</taxon>
        <taxon>Trichostrongylidae</taxon>
        <taxon>Haemonchus</taxon>
    </lineage>
</organism>
<name>A0A7I4YXW7_HAECO</name>
<dbReference type="WBParaSite" id="HCON_00151365-00001">
    <property type="protein sequence ID" value="HCON_00151365-00001"/>
    <property type="gene ID" value="HCON_00151365"/>
</dbReference>
<evidence type="ECO:0000313" key="2">
    <source>
        <dbReference type="WBParaSite" id="HCON_00151365-00001"/>
    </source>
</evidence>
<sequence length="69" mass="7695">MIFCLEILENADILFRSNSETVAGNDGCQSCTCTTVATASSGRDSCDRTKFPRYCLGRQSLRRFCYVLV</sequence>
<evidence type="ECO:0000313" key="1">
    <source>
        <dbReference type="Proteomes" id="UP000025227"/>
    </source>
</evidence>
<proteinExistence type="predicted"/>
<protein>
    <submittedName>
        <fullName evidence="2">Secreted protein</fullName>
    </submittedName>
</protein>
<reference evidence="2" key="1">
    <citation type="submission" date="2020-12" db="UniProtKB">
        <authorList>
            <consortium name="WormBaseParasite"/>
        </authorList>
    </citation>
    <scope>IDENTIFICATION</scope>
    <source>
        <strain evidence="2">MHco3</strain>
    </source>
</reference>
<keyword evidence="1" id="KW-1185">Reference proteome</keyword>
<accession>A0A7I4YXW7</accession>
<dbReference type="AlphaFoldDB" id="A0A7I4YXW7"/>